<dbReference type="SUPFAM" id="SSF82549">
    <property type="entry name" value="DAK1/DegV-like"/>
    <property type="match status" value="1"/>
</dbReference>
<dbReference type="OrthoDB" id="9780216at2"/>
<keyword evidence="3" id="KW-1185">Reference proteome</keyword>
<dbReference type="PANTHER" id="PTHR33434">
    <property type="entry name" value="DEGV DOMAIN-CONTAINING PROTEIN DR_1986-RELATED"/>
    <property type="match status" value="1"/>
</dbReference>
<dbReference type="PANTHER" id="PTHR33434:SF2">
    <property type="entry name" value="FATTY ACID-BINDING PROTEIN TM_1468"/>
    <property type="match status" value="1"/>
</dbReference>
<dbReference type="Pfam" id="PF02645">
    <property type="entry name" value="DegV"/>
    <property type="match status" value="1"/>
</dbReference>
<dbReference type="STRING" id="1122930.SAMN02745168_2467"/>
<organism evidence="2 3">
    <name type="scientific">Papillibacter cinnamivorans DSM 12816</name>
    <dbReference type="NCBI Taxonomy" id="1122930"/>
    <lineage>
        <taxon>Bacteria</taxon>
        <taxon>Bacillati</taxon>
        <taxon>Bacillota</taxon>
        <taxon>Clostridia</taxon>
        <taxon>Eubacteriales</taxon>
        <taxon>Oscillospiraceae</taxon>
        <taxon>Papillibacter</taxon>
    </lineage>
</organism>
<evidence type="ECO:0000256" key="1">
    <source>
        <dbReference type="ARBA" id="ARBA00023121"/>
    </source>
</evidence>
<keyword evidence="1" id="KW-0446">Lipid-binding</keyword>
<dbReference type="Proteomes" id="UP000192790">
    <property type="component" value="Unassembled WGS sequence"/>
</dbReference>
<name>A0A1W2BX35_9FIRM</name>
<sequence>MAVRIITDSTCDIPISEAEALGIDIVPLKVLFGEREYIDGVDLSNEEFYAMLRSAEKLPSTVQVNPDRFEELFRRYIDAGDEIVGVFISAELSGTYQSAVIAKASVSSGEIHLVDSRNVSFGLAVLVYEAVKRRDAGDRAAAIAAHLEELKDRLRLYGAVNTLKYLKMGGRLSASSAIIGGLLSIKPIVAIENGKVIAAGKARGDTAAYQWMIERVKEEEPDPAYEIIFAHSDAAGACAAFEAQLRKVYPLEKGRVMKIGSVVGTHAGPGCVGISYIRRK</sequence>
<dbReference type="NCBIfam" id="TIGR00762">
    <property type="entry name" value="DegV"/>
    <property type="match status" value="1"/>
</dbReference>
<evidence type="ECO:0000313" key="2">
    <source>
        <dbReference type="EMBL" id="SMC77500.1"/>
    </source>
</evidence>
<reference evidence="2 3" key="1">
    <citation type="submission" date="2017-04" db="EMBL/GenBank/DDBJ databases">
        <authorList>
            <person name="Afonso C.L."/>
            <person name="Miller P.J."/>
            <person name="Scott M.A."/>
            <person name="Spackman E."/>
            <person name="Goraichik I."/>
            <person name="Dimitrov K.M."/>
            <person name="Suarez D.L."/>
            <person name="Swayne D.E."/>
        </authorList>
    </citation>
    <scope>NUCLEOTIDE SEQUENCE [LARGE SCALE GENOMIC DNA]</scope>
    <source>
        <strain evidence="2 3">DSM 12816</strain>
    </source>
</reference>
<protein>
    <submittedName>
        <fullName evidence="2">EDD domain protein, DegV family</fullName>
    </submittedName>
</protein>
<dbReference type="Gene3D" id="3.40.50.10170">
    <property type="match status" value="1"/>
</dbReference>
<dbReference type="Gene3D" id="3.30.1180.10">
    <property type="match status" value="1"/>
</dbReference>
<evidence type="ECO:0000313" key="3">
    <source>
        <dbReference type="Proteomes" id="UP000192790"/>
    </source>
</evidence>
<proteinExistence type="predicted"/>
<dbReference type="InterPro" id="IPR003797">
    <property type="entry name" value="DegV"/>
</dbReference>
<gene>
    <name evidence="2" type="ORF">SAMN02745168_2467</name>
</gene>
<dbReference type="InterPro" id="IPR043168">
    <property type="entry name" value="DegV_C"/>
</dbReference>
<dbReference type="PROSITE" id="PS51482">
    <property type="entry name" value="DEGV"/>
    <property type="match status" value="1"/>
</dbReference>
<dbReference type="AlphaFoldDB" id="A0A1W2BX35"/>
<dbReference type="RefSeq" id="WP_084235137.1">
    <property type="nucleotide sequence ID" value="NZ_FWXW01000006.1"/>
</dbReference>
<accession>A0A1W2BX35</accession>
<dbReference type="GO" id="GO:0008289">
    <property type="term" value="F:lipid binding"/>
    <property type="evidence" value="ECO:0007669"/>
    <property type="project" value="UniProtKB-KW"/>
</dbReference>
<dbReference type="EMBL" id="FWXW01000006">
    <property type="protein sequence ID" value="SMC77500.1"/>
    <property type="molecule type" value="Genomic_DNA"/>
</dbReference>
<dbReference type="InterPro" id="IPR050270">
    <property type="entry name" value="DegV_domain_contain"/>
</dbReference>